<evidence type="ECO:0000313" key="3">
    <source>
        <dbReference type="Proteomes" id="UP000199515"/>
    </source>
</evidence>
<feature type="domain" description="DUF6879" evidence="1">
    <location>
        <begin position="10"/>
        <end position="169"/>
    </location>
</feature>
<dbReference type="Proteomes" id="UP000199515">
    <property type="component" value="Unassembled WGS sequence"/>
</dbReference>
<dbReference type="InterPro" id="IPR049244">
    <property type="entry name" value="DUF6879"/>
</dbReference>
<evidence type="ECO:0000259" key="1">
    <source>
        <dbReference type="Pfam" id="PF21806"/>
    </source>
</evidence>
<sequence length="174" mass="20010">MRRSLNAGTDFSALLKSVRRSSWRWECQREYAVDLPEVERWRKGLSVLETEEDRAWLAHLGVLKAAGIPFERVRMLTEPLTDYLAWMLQAIGPNVAAGEDVRWLKESTARELGMPHHDFYLLDETSVAELRFTEENVLTAVVVDDDTAVVAEHQRWRRAAWSAAIPHAELRIGR</sequence>
<evidence type="ECO:0000313" key="2">
    <source>
        <dbReference type="EMBL" id="SDY12789.1"/>
    </source>
</evidence>
<proteinExistence type="predicted"/>
<dbReference type="STRING" id="589385.SAMN05421504_104596"/>
<gene>
    <name evidence="2" type="ORF">SAMN05421504_104596</name>
</gene>
<keyword evidence="3" id="KW-1185">Reference proteome</keyword>
<name>A0A1H3HDR5_9PSEU</name>
<accession>A0A1H3HDR5</accession>
<dbReference type="Pfam" id="PF21806">
    <property type="entry name" value="DUF6879"/>
    <property type="match status" value="1"/>
</dbReference>
<dbReference type="RefSeq" id="WP_091291543.1">
    <property type="nucleotide sequence ID" value="NZ_FNON01000004.1"/>
</dbReference>
<dbReference type="OrthoDB" id="3821358at2"/>
<organism evidence="2 3">
    <name type="scientific">Amycolatopsis xylanica</name>
    <dbReference type="NCBI Taxonomy" id="589385"/>
    <lineage>
        <taxon>Bacteria</taxon>
        <taxon>Bacillati</taxon>
        <taxon>Actinomycetota</taxon>
        <taxon>Actinomycetes</taxon>
        <taxon>Pseudonocardiales</taxon>
        <taxon>Pseudonocardiaceae</taxon>
        <taxon>Amycolatopsis</taxon>
    </lineage>
</organism>
<protein>
    <recommendedName>
        <fullName evidence="1">DUF6879 domain-containing protein</fullName>
    </recommendedName>
</protein>
<dbReference type="EMBL" id="FNON01000004">
    <property type="protein sequence ID" value="SDY12789.1"/>
    <property type="molecule type" value="Genomic_DNA"/>
</dbReference>
<dbReference type="AlphaFoldDB" id="A0A1H3HDR5"/>
<reference evidence="2 3" key="1">
    <citation type="submission" date="2016-10" db="EMBL/GenBank/DDBJ databases">
        <authorList>
            <person name="de Groot N.N."/>
        </authorList>
    </citation>
    <scope>NUCLEOTIDE SEQUENCE [LARGE SCALE GENOMIC DNA]</scope>
    <source>
        <strain evidence="2 3">CPCC 202699</strain>
    </source>
</reference>